<protein>
    <submittedName>
        <fullName evidence="1">Uncharacterized protein</fullName>
    </submittedName>
</protein>
<proteinExistence type="predicted"/>
<sequence>MKLDDGYEIGEDPKGVVTFSDQSTDNPTGFPTLVVSGFSYNKLYFTFSITSTTGALHTGVYTSAMSNNSLTMLDVNANVMEANVDQGQFTLNIISVQDSTVQGTFTATLVNDVTGEIHTVSNGAFRTNFSKSN</sequence>
<comment type="caution">
    <text evidence="1">The sequence shown here is derived from an EMBL/GenBank/DDBJ whole genome shotgun (WGS) entry which is preliminary data.</text>
</comment>
<dbReference type="Proteomes" id="UP000244450">
    <property type="component" value="Unassembled WGS sequence"/>
</dbReference>
<gene>
    <name evidence="1" type="ORF">DCC81_05545</name>
</gene>
<dbReference type="EMBL" id="QCYK01000001">
    <property type="protein sequence ID" value="PUZ28937.1"/>
    <property type="molecule type" value="Genomic_DNA"/>
</dbReference>
<organism evidence="1 2">
    <name type="scientific">Chitinophaga parva</name>
    <dbReference type="NCBI Taxonomy" id="2169414"/>
    <lineage>
        <taxon>Bacteria</taxon>
        <taxon>Pseudomonadati</taxon>
        <taxon>Bacteroidota</taxon>
        <taxon>Chitinophagia</taxon>
        <taxon>Chitinophagales</taxon>
        <taxon>Chitinophagaceae</taxon>
        <taxon>Chitinophaga</taxon>
    </lineage>
</organism>
<keyword evidence="2" id="KW-1185">Reference proteome</keyword>
<accession>A0A2T7BMM7</accession>
<name>A0A2T7BMM7_9BACT</name>
<dbReference type="AlphaFoldDB" id="A0A2T7BMM7"/>
<evidence type="ECO:0000313" key="2">
    <source>
        <dbReference type="Proteomes" id="UP000244450"/>
    </source>
</evidence>
<reference evidence="1 2" key="1">
    <citation type="submission" date="2018-04" db="EMBL/GenBank/DDBJ databases">
        <title>Chitinophaga fuyangensis sp. nov., isolated from soil in a chemical factory.</title>
        <authorList>
            <person name="Chen K."/>
        </authorList>
    </citation>
    <scope>NUCLEOTIDE SEQUENCE [LARGE SCALE GENOMIC DNA]</scope>
    <source>
        <strain evidence="1 2">LY-1</strain>
    </source>
</reference>
<evidence type="ECO:0000313" key="1">
    <source>
        <dbReference type="EMBL" id="PUZ28937.1"/>
    </source>
</evidence>